<sequence length="153" mass="17915">MQSTSYKKAFEFAQFASNYVVNTENRETKIVEALQSVIEQIDEHRERYQKKLVKIQRKHAAEDKLGCILRDDHGNYRYRKDDEELMEEKIEELFNQEDSVEFEPDYVDTRSIPAHLPALLRKKFIGFVIQPHSTPAQNLINSLPTNQTNQSNG</sequence>
<dbReference type="Proteomes" id="UP001139411">
    <property type="component" value="Unassembled WGS sequence"/>
</dbReference>
<name>A0A9X1QAQ9_9BACT</name>
<feature type="coiled-coil region" evidence="1">
    <location>
        <begin position="31"/>
        <end position="58"/>
    </location>
</feature>
<dbReference type="EMBL" id="JAKFFV010000004">
    <property type="protein sequence ID" value="MCF2498388.1"/>
    <property type="molecule type" value="Genomic_DNA"/>
</dbReference>
<evidence type="ECO:0000256" key="1">
    <source>
        <dbReference type="SAM" id="Coils"/>
    </source>
</evidence>
<accession>A0A9X1QAQ9</accession>
<reference evidence="2" key="1">
    <citation type="submission" date="2022-01" db="EMBL/GenBank/DDBJ databases">
        <title>Novel species in genus Dyadobacter.</title>
        <authorList>
            <person name="Ma C."/>
        </authorList>
    </citation>
    <scope>NUCLEOTIDE SEQUENCE</scope>
    <source>
        <strain evidence="2">CY357</strain>
    </source>
</reference>
<dbReference type="AlphaFoldDB" id="A0A9X1QAQ9"/>
<proteinExistence type="predicted"/>
<keyword evidence="1" id="KW-0175">Coiled coil</keyword>
<gene>
    <name evidence="2" type="ORF">L0661_08725</name>
</gene>
<dbReference type="RefSeq" id="WP_235177523.1">
    <property type="nucleotide sequence ID" value="NZ_JAKFFV010000004.1"/>
</dbReference>
<organism evidence="2 3">
    <name type="scientific">Dyadobacter chenhuakuii</name>
    <dbReference type="NCBI Taxonomy" id="2909339"/>
    <lineage>
        <taxon>Bacteria</taxon>
        <taxon>Pseudomonadati</taxon>
        <taxon>Bacteroidota</taxon>
        <taxon>Cytophagia</taxon>
        <taxon>Cytophagales</taxon>
        <taxon>Spirosomataceae</taxon>
        <taxon>Dyadobacter</taxon>
    </lineage>
</organism>
<comment type="caution">
    <text evidence="2">The sequence shown here is derived from an EMBL/GenBank/DDBJ whole genome shotgun (WGS) entry which is preliminary data.</text>
</comment>
<evidence type="ECO:0000313" key="2">
    <source>
        <dbReference type="EMBL" id="MCF2498388.1"/>
    </source>
</evidence>
<protein>
    <submittedName>
        <fullName evidence="2">Uncharacterized protein</fullName>
    </submittedName>
</protein>
<evidence type="ECO:0000313" key="3">
    <source>
        <dbReference type="Proteomes" id="UP001139411"/>
    </source>
</evidence>